<proteinExistence type="predicted"/>
<evidence type="ECO:0000313" key="2">
    <source>
        <dbReference type="EMBL" id="CAB5383573.1"/>
    </source>
</evidence>
<protein>
    <submittedName>
        <fullName evidence="2">Uncharacterized protein</fullName>
    </submittedName>
</protein>
<dbReference type="Proteomes" id="UP000684084">
    <property type="component" value="Unassembled WGS sequence"/>
</dbReference>
<dbReference type="AlphaFoldDB" id="A0A916EHP1"/>
<evidence type="ECO:0000256" key="1">
    <source>
        <dbReference type="SAM" id="MobiDB-lite"/>
    </source>
</evidence>
<reference evidence="2" key="1">
    <citation type="submission" date="2020-05" db="EMBL/GenBank/DDBJ databases">
        <authorList>
            <person name="Rincon C."/>
            <person name="Sanders R I."/>
            <person name="Robbins C."/>
            <person name="Chaturvedi A."/>
        </authorList>
    </citation>
    <scope>NUCLEOTIDE SEQUENCE</scope>
    <source>
        <strain evidence="2">CHB12</strain>
    </source>
</reference>
<dbReference type="VEuPathDB" id="FungiDB:RhiirFUN_017077"/>
<dbReference type="OrthoDB" id="10315403at2759"/>
<name>A0A916EHP1_9GLOM</name>
<gene>
    <name evidence="2" type="ORF">CHRIB12_LOCUS18466</name>
</gene>
<dbReference type="EMBL" id="CAGKOT010000049">
    <property type="protein sequence ID" value="CAB5383573.1"/>
    <property type="molecule type" value="Genomic_DNA"/>
</dbReference>
<sequence length="154" mass="17556">MTDSTQNQNAQNYNGVIGSDDPNNNDFTNSQFTNNNNNPNYNANEDLMKDINDFLTKERYLPDYDIIRINEMNLNKSDAIFLNNKLPDGRLIYSKGNSNKISGKGVTIYMKHKWEKHIGSIDSPTDNILSVTLVFKQCRIIITQIYMPPNDATA</sequence>
<feature type="region of interest" description="Disordered" evidence="1">
    <location>
        <begin position="1"/>
        <end position="41"/>
    </location>
</feature>
<organism evidence="2 3">
    <name type="scientific">Rhizophagus irregularis</name>
    <dbReference type="NCBI Taxonomy" id="588596"/>
    <lineage>
        <taxon>Eukaryota</taxon>
        <taxon>Fungi</taxon>
        <taxon>Fungi incertae sedis</taxon>
        <taxon>Mucoromycota</taxon>
        <taxon>Glomeromycotina</taxon>
        <taxon>Glomeromycetes</taxon>
        <taxon>Glomerales</taxon>
        <taxon>Glomeraceae</taxon>
        <taxon>Rhizophagus</taxon>
    </lineage>
</organism>
<feature type="compositionally biased region" description="Polar residues" evidence="1">
    <location>
        <begin position="1"/>
        <end position="14"/>
    </location>
</feature>
<evidence type="ECO:0000313" key="3">
    <source>
        <dbReference type="Proteomes" id="UP000684084"/>
    </source>
</evidence>
<feature type="compositionally biased region" description="Low complexity" evidence="1">
    <location>
        <begin position="24"/>
        <end position="41"/>
    </location>
</feature>
<accession>A0A916EHP1</accession>
<comment type="caution">
    <text evidence="2">The sequence shown here is derived from an EMBL/GenBank/DDBJ whole genome shotgun (WGS) entry which is preliminary data.</text>
</comment>